<name>A0ACA9P5M4_9GLOM</name>
<comment type="caution">
    <text evidence="1">The sequence shown here is derived from an EMBL/GenBank/DDBJ whole genome shotgun (WGS) entry which is preliminary data.</text>
</comment>
<evidence type="ECO:0000313" key="1">
    <source>
        <dbReference type="EMBL" id="CAG8693388.1"/>
    </source>
</evidence>
<dbReference type="EMBL" id="CAJVPT010030146">
    <property type="protein sequence ID" value="CAG8693388.1"/>
    <property type="molecule type" value="Genomic_DNA"/>
</dbReference>
<reference evidence="1" key="1">
    <citation type="submission" date="2021-06" db="EMBL/GenBank/DDBJ databases">
        <authorList>
            <person name="Kallberg Y."/>
            <person name="Tangrot J."/>
            <person name="Rosling A."/>
        </authorList>
    </citation>
    <scope>NUCLEOTIDE SEQUENCE</scope>
    <source>
        <strain evidence="1">CL356</strain>
    </source>
</reference>
<keyword evidence="2" id="KW-1185">Reference proteome</keyword>
<protein>
    <submittedName>
        <fullName evidence="1">7340_t:CDS:1</fullName>
    </submittedName>
</protein>
<evidence type="ECO:0000313" key="2">
    <source>
        <dbReference type="Proteomes" id="UP000789525"/>
    </source>
</evidence>
<gene>
    <name evidence="1" type="ORF">ACOLOM_LOCUS9928</name>
</gene>
<dbReference type="Proteomes" id="UP000789525">
    <property type="component" value="Unassembled WGS sequence"/>
</dbReference>
<sequence>MADARLALRARIPVLTPQNNPHLVHQFLLNHIPEADLTGSNTLSNDDTLSPLIYALVTTPLSSHGWILFKFIQEQQLRVTTNAGVIALEPTSLNLFRFPPFSQFAIDTSRAVAQFWTSLNEME</sequence>
<accession>A0ACA9P5M4</accession>
<proteinExistence type="predicted"/>
<organism evidence="1 2">
    <name type="scientific">Acaulospora colombiana</name>
    <dbReference type="NCBI Taxonomy" id="27376"/>
    <lineage>
        <taxon>Eukaryota</taxon>
        <taxon>Fungi</taxon>
        <taxon>Fungi incertae sedis</taxon>
        <taxon>Mucoromycota</taxon>
        <taxon>Glomeromycotina</taxon>
        <taxon>Glomeromycetes</taxon>
        <taxon>Diversisporales</taxon>
        <taxon>Acaulosporaceae</taxon>
        <taxon>Acaulospora</taxon>
    </lineage>
</organism>
<feature type="non-terminal residue" evidence="1">
    <location>
        <position position="123"/>
    </location>
</feature>